<keyword evidence="1" id="KW-1133">Transmembrane helix</keyword>
<evidence type="ECO:0000313" key="2">
    <source>
        <dbReference type="EMBL" id="KRL00115.1"/>
    </source>
</evidence>
<feature type="transmembrane region" description="Helical" evidence="1">
    <location>
        <begin position="12"/>
        <end position="33"/>
    </location>
</feature>
<dbReference type="STRING" id="1423731.FC81_GL000492"/>
<proteinExistence type="predicted"/>
<keyword evidence="1" id="KW-0472">Membrane</keyword>
<reference evidence="2 3" key="1">
    <citation type="journal article" date="2015" name="Genome Announc.">
        <title>Expanding the biotechnology potential of lactobacilli through comparative genomics of 213 strains and associated genera.</title>
        <authorList>
            <person name="Sun Z."/>
            <person name="Harris H.M."/>
            <person name="McCann A."/>
            <person name="Guo C."/>
            <person name="Argimon S."/>
            <person name="Zhang W."/>
            <person name="Yang X."/>
            <person name="Jeffery I.B."/>
            <person name="Cooney J.C."/>
            <person name="Kagawa T.F."/>
            <person name="Liu W."/>
            <person name="Song Y."/>
            <person name="Salvetti E."/>
            <person name="Wrobel A."/>
            <person name="Rasinkangas P."/>
            <person name="Parkhill J."/>
            <person name="Rea M.C."/>
            <person name="O'Sullivan O."/>
            <person name="Ritari J."/>
            <person name="Douillard F.P."/>
            <person name="Paul Ross R."/>
            <person name="Yang R."/>
            <person name="Briner A.E."/>
            <person name="Felis G.E."/>
            <person name="de Vos W.M."/>
            <person name="Barrangou R."/>
            <person name="Klaenhammer T.R."/>
            <person name="Caufield P.W."/>
            <person name="Cui Y."/>
            <person name="Zhang H."/>
            <person name="O'Toole P.W."/>
        </authorList>
    </citation>
    <scope>NUCLEOTIDE SEQUENCE [LARGE SCALE GENOMIC DNA]</scope>
    <source>
        <strain evidence="2 3">DSM 19910</strain>
    </source>
</reference>
<dbReference type="EMBL" id="AZEF01000061">
    <property type="protein sequence ID" value="KRL00115.1"/>
    <property type="molecule type" value="Genomic_DNA"/>
</dbReference>
<protein>
    <recommendedName>
        <fullName evidence="4">Prophage Lp1 protein 6</fullName>
    </recommendedName>
</protein>
<accession>A0A0R1M7E0</accession>
<dbReference type="OrthoDB" id="2330039at2"/>
<name>A0A0R1M7E0_9LACO</name>
<keyword evidence="3" id="KW-1185">Reference proteome</keyword>
<dbReference type="RefSeq" id="WP_057746698.1">
    <property type="nucleotide sequence ID" value="NZ_AZEF01000061.1"/>
</dbReference>
<sequence>MKSQKLVLTNGIVGLVGGIVLLFGGWFVIGGAISDVANNTTSGTSGMAIILEILKIAILALGIIAAVYYKGDARVGTAPSVLLIVGGAVALIPFLGWIGGIVSIVGGSIYLAKLKNFKAHNLSD</sequence>
<evidence type="ECO:0000313" key="3">
    <source>
        <dbReference type="Proteomes" id="UP000051621"/>
    </source>
</evidence>
<dbReference type="AlphaFoldDB" id="A0A0R1M7E0"/>
<feature type="transmembrane region" description="Helical" evidence="1">
    <location>
        <begin position="45"/>
        <end position="69"/>
    </location>
</feature>
<organism evidence="2 3">
    <name type="scientific">Liquorilactobacillus capillatus DSM 19910</name>
    <dbReference type="NCBI Taxonomy" id="1423731"/>
    <lineage>
        <taxon>Bacteria</taxon>
        <taxon>Bacillati</taxon>
        <taxon>Bacillota</taxon>
        <taxon>Bacilli</taxon>
        <taxon>Lactobacillales</taxon>
        <taxon>Lactobacillaceae</taxon>
        <taxon>Liquorilactobacillus</taxon>
    </lineage>
</organism>
<comment type="caution">
    <text evidence="2">The sequence shown here is derived from an EMBL/GenBank/DDBJ whole genome shotgun (WGS) entry which is preliminary data.</text>
</comment>
<evidence type="ECO:0000256" key="1">
    <source>
        <dbReference type="SAM" id="Phobius"/>
    </source>
</evidence>
<gene>
    <name evidence="2" type="ORF">FC81_GL000492</name>
</gene>
<feature type="transmembrane region" description="Helical" evidence="1">
    <location>
        <begin position="81"/>
        <end position="112"/>
    </location>
</feature>
<dbReference type="PATRIC" id="fig|1423731.3.peg.507"/>
<keyword evidence="1" id="KW-0812">Transmembrane</keyword>
<dbReference type="Proteomes" id="UP000051621">
    <property type="component" value="Unassembled WGS sequence"/>
</dbReference>
<evidence type="ECO:0008006" key="4">
    <source>
        <dbReference type="Google" id="ProtNLM"/>
    </source>
</evidence>